<evidence type="ECO:0000256" key="1">
    <source>
        <dbReference type="SAM" id="MobiDB-lite"/>
    </source>
</evidence>
<sequence length="244" mass="27768">MSKRARRESEALIAEQTHEATAKKHTLDTAAAAPDVMWCSLPPHRETLSFTSYEDYEAHYLQFHVNRCADCGKNFPTTHFMNLHIEENHDSLVATRRDRGEKTYACFVEDCDRKCSTPQKRRMHLIDKHMFPKTYNFYIVKDGIDKQSSMLRPAPSHRRRISTSTAISASNTASTAQEGRLRRRQSSYSSPAGPVKDLQCASVVSHLPSSSTAQDLEIDELERSMSALRFIPASVTRYQGKEKK</sequence>
<dbReference type="PANTHER" id="PTHR21354">
    <property type="entry name" value="ZINC FINGER PROTEIN 511"/>
    <property type="match status" value="1"/>
</dbReference>
<evidence type="ECO:0000313" key="4">
    <source>
        <dbReference type="Proteomes" id="UP000184188"/>
    </source>
</evidence>
<keyword evidence="4" id="KW-1185">Reference proteome</keyword>
<gene>
    <name evidence="3" type="ORF">ASPZODRAFT_129183</name>
</gene>
<dbReference type="SMART" id="SM00355">
    <property type="entry name" value="ZnF_C2H2"/>
    <property type="match status" value="2"/>
</dbReference>
<evidence type="ECO:0000259" key="2">
    <source>
        <dbReference type="PROSITE" id="PS00028"/>
    </source>
</evidence>
<dbReference type="InterPro" id="IPR039258">
    <property type="entry name" value="ZNF511"/>
</dbReference>
<evidence type="ECO:0000313" key="3">
    <source>
        <dbReference type="EMBL" id="OJJ48857.1"/>
    </source>
</evidence>
<proteinExistence type="predicted"/>
<dbReference type="PANTHER" id="PTHR21354:SF0">
    <property type="entry name" value="ZINC FINGER PROTEIN 511"/>
    <property type="match status" value="1"/>
</dbReference>
<dbReference type="STRING" id="1073090.A0A1L9SPA5"/>
<dbReference type="OrthoDB" id="18440at2759"/>
<protein>
    <recommendedName>
        <fullName evidence="2">C2H2-type domain-containing protein</fullName>
    </recommendedName>
</protein>
<reference evidence="4" key="1">
    <citation type="journal article" date="2017" name="Genome Biol.">
        <title>Comparative genomics reveals high biological diversity and specific adaptations in the industrially and medically important fungal genus Aspergillus.</title>
        <authorList>
            <person name="de Vries R.P."/>
            <person name="Riley R."/>
            <person name="Wiebenga A."/>
            <person name="Aguilar-Osorio G."/>
            <person name="Amillis S."/>
            <person name="Uchima C.A."/>
            <person name="Anderluh G."/>
            <person name="Asadollahi M."/>
            <person name="Askin M."/>
            <person name="Barry K."/>
            <person name="Battaglia E."/>
            <person name="Bayram O."/>
            <person name="Benocci T."/>
            <person name="Braus-Stromeyer S.A."/>
            <person name="Caldana C."/>
            <person name="Canovas D."/>
            <person name="Cerqueira G.C."/>
            <person name="Chen F."/>
            <person name="Chen W."/>
            <person name="Choi C."/>
            <person name="Clum A."/>
            <person name="Dos Santos R.A."/>
            <person name="Damasio A.R."/>
            <person name="Diallinas G."/>
            <person name="Emri T."/>
            <person name="Fekete E."/>
            <person name="Flipphi M."/>
            <person name="Freyberg S."/>
            <person name="Gallo A."/>
            <person name="Gournas C."/>
            <person name="Habgood R."/>
            <person name="Hainaut M."/>
            <person name="Harispe M.L."/>
            <person name="Henrissat B."/>
            <person name="Hilden K.S."/>
            <person name="Hope R."/>
            <person name="Hossain A."/>
            <person name="Karabika E."/>
            <person name="Karaffa L."/>
            <person name="Karanyi Z."/>
            <person name="Krasevec N."/>
            <person name="Kuo A."/>
            <person name="Kusch H."/>
            <person name="LaButti K."/>
            <person name="Lagendijk E.L."/>
            <person name="Lapidus A."/>
            <person name="Levasseur A."/>
            <person name="Lindquist E."/>
            <person name="Lipzen A."/>
            <person name="Logrieco A.F."/>
            <person name="MacCabe A."/>
            <person name="Maekelae M.R."/>
            <person name="Malavazi I."/>
            <person name="Melin P."/>
            <person name="Meyer V."/>
            <person name="Mielnichuk N."/>
            <person name="Miskei M."/>
            <person name="Molnar A.P."/>
            <person name="Mule G."/>
            <person name="Ngan C.Y."/>
            <person name="Orejas M."/>
            <person name="Orosz E."/>
            <person name="Ouedraogo J.P."/>
            <person name="Overkamp K.M."/>
            <person name="Park H.-S."/>
            <person name="Perrone G."/>
            <person name="Piumi F."/>
            <person name="Punt P.J."/>
            <person name="Ram A.F."/>
            <person name="Ramon A."/>
            <person name="Rauscher S."/>
            <person name="Record E."/>
            <person name="Riano-Pachon D.M."/>
            <person name="Robert V."/>
            <person name="Roehrig J."/>
            <person name="Ruller R."/>
            <person name="Salamov A."/>
            <person name="Salih N.S."/>
            <person name="Samson R.A."/>
            <person name="Sandor E."/>
            <person name="Sanguinetti M."/>
            <person name="Schuetze T."/>
            <person name="Sepcic K."/>
            <person name="Shelest E."/>
            <person name="Sherlock G."/>
            <person name="Sophianopoulou V."/>
            <person name="Squina F.M."/>
            <person name="Sun H."/>
            <person name="Susca A."/>
            <person name="Todd R.B."/>
            <person name="Tsang A."/>
            <person name="Unkles S.E."/>
            <person name="van de Wiele N."/>
            <person name="van Rossen-Uffink D."/>
            <person name="Oliveira J.V."/>
            <person name="Vesth T.C."/>
            <person name="Visser J."/>
            <person name="Yu J.-H."/>
            <person name="Zhou M."/>
            <person name="Andersen M.R."/>
            <person name="Archer D.B."/>
            <person name="Baker S.E."/>
            <person name="Benoit I."/>
            <person name="Brakhage A.A."/>
            <person name="Braus G.H."/>
            <person name="Fischer R."/>
            <person name="Frisvad J.C."/>
            <person name="Goldman G.H."/>
            <person name="Houbraken J."/>
            <person name="Oakley B."/>
            <person name="Pocsi I."/>
            <person name="Scazzocchio C."/>
            <person name="Seiboth B."/>
            <person name="vanKuyk P.A."/>
            <person name="Wortman J."/>
            <person name="Dyer P.S."/>
            <person name="Grigoriev I.V."/>
        </authorList>
    </citation>
    <scope>NUCLEOTIDE SEQUENCE [LARGE SCALE GENOMIC DNA]</scope>
    <source>
        <strain evidence="4">CBS 506.65</strain>
    </source>
</reference>
<organism evidence="3 4">
    <name type="scientific">Penicilliopsis zonata CBS 506.65</name>
    <dbReference type="NCBI Taxonomy" id="1073090"/>
    <lineage>
        <taxon>Eukaryota</taxon>
        <taxon>Fungi</taxon>
        <taxon>Dikarya</taxon>
        <taxon>Ascomycota</taxon>
        <taxon>Pezizomycotina</taxon>
        <taxon>Eurotiomycetes</taxon>
        <taxon>Eurotiomycetidae</taxon>
        <taxon>Eurotiales</taxon>
        <taxon>Aspergillaceae</taxon>
        <taxon>Penicilliopsis</taxon>
    </lineage>
</organism>
<dbReference type="Proteomes" id="UP000184188">
    <property type="component" value="Unassembled WGS sequence"/>
</dbReference>
<dbReference type="AlphaFoldDB" id="A0A1L9SPA5"/>
<dbReference type="PROSITE" id="PS00028">
    <property type="entry name" value="ZINC_FINGER_C2H2_1"/>
    <property type="match status" value="1"/>
</dbReference>
<feature type="region of interest" description="Disordered" evidence="1">
    <location>
        <begin position="149"/>
        <end position="194"/>
    </location>
</feature>
<dbReference type="GeneID" id="34608676"/>
<dbReference type="EMBL" id="KV878338">
    <property type="protein sequence ID" value="OJJ48857.1"/>
    <property type="molecule type" value="Genomic_DNA"/>
</dbReference>
<feature type="compositionally biased region" description="Low complexity" evidence="1">
    <location>
        <begin position="162"/>
        <end position="176"/>
    </location>
</feature>
<dbReference type="InterPro" id="IPR013087">
    <property type="entry name" value="Znf_C2H2_type"/>
</dbReference>
<accession>A0A1L9SPA5</accession>
<dbReference type="RefSeq" id="XP_022583367.1">
    <property type="nucleotide sequence ID" value="XM_022722211.1"/>
</dbReference>
<name>A0A1L9SPA5_9EURO</name>
<dbReference type="VEuPathDB" id="FungiDB:ASPZODRAFT_129183"/>
<feature type="domain" description="C2H2-type" evidence="2">
    <location>
        <begin position="68"/>
        <end position="89"/>
    </location>
</feature>